<feature type="domain" description="HYDIN/VesB/CFA65-like Ig-like" evidence="8">
    <location>
        <begin position="767"/>
        <end position="861"/>
    </location>
</feature>
<evidence type="ECO:0000256" key="2">
    <source>
        <dbReference type="ARBA" id="ARBA00004496"/>
    </source>
</evidence>
<dbReference type="PANTHER" id="PTHR46348:SF1">
    <property type="entry name" value="DELETED IN LUNG AND ESOPHAGEAL CANCER PROTEIN 1"/>
    <property type="match status" value="1"/>
</dbReference>
<feature type="compositionally biased region" description="Basic residues" evidence="7">
    <location>
        <begin position="192"/>
        <end position="206"/>
    </location>
</feature>
<dbReference type="GO" id="GO:0005737">
    <property type="term" value="C:cytoplasm"/>
    <property type="evidence" value="ECO:0007669"/>
    <property type="project" value="TreeGrafter"/>
</dbReference>
<dbReference type="InterPro" id="IPR059041">
    <property type="entry name" value="Ig_DLEC1_1"/>
</dbReference>
<dbReference type="InterPro" id="IPR013783">
    <property type="entry name" value="Ig-like_fold"/>
</dbReference>
<keyword evidence="6" id="KW-0175">Coiled coil</keyword>
<evidence type="ECO:0000256" key="4">
    <source>
        <dbReference type="ARBA" id="ARBA00023069"/>
    </source>
</evidence>
<protein>
    <recommendedName>
        <fullName evidence="12">MSP domain-containing protein</fullName>
    </recommendedName>
</protein>
<dbReference type="InterPro" id="IPR053879">
    <property type="entry name" value="HYDIN_VesB_CFA65-like_Ig"/>
</dbReference>
<dbReference type="STRING" id="44316.ENSEGOP00005004437"/>
<sequence length="1625" mass="180132">MAEGSPRRDPQDISHVLAVAFKDLYTGNVFEVDMTTNYIKSQGGDNVYQDELEKLLAECKSRLTEADKAEKEIIQAQARAKYEEKRVLNQMKIDAGEDFHQLGLPPVASSFRWIVDNELLRKNNLICPEDYITEKLPLAKAPKGESEPGYLKGARKQRAFSLDESVYLSDSVTSVSSTLSSTPDSSLEAKTISKKTKASQKPVRKERRSWKAEELSEYLSRLEKRQNYLKNPRFFPPNTLDGGKSLVISQEKVEEIIARRKAEDTKGDTSFVPVFLASPPSVLFSYDKAGQVYEMTVELRNITSTGQHVRLIPPTTSVFFIWPGKYPGKGGMIAPGMACQYTVLFIPEYLGEYEDYILVESQVSESFVIPIQAKVSLPVLTLPDFIDCGSCLVGGIKTAAVLCRNEGVRTGKFSIMPEKAWPAPDSGVADTADFVIQDPFGIQPAVLELAPGQNATVEVVFFPSLPEASQQTFTILCDNYPINNVTVTGLGEVIALELLFVTGGESKAQLGEITDATAQHLIRFEPQNPQSTKEKRLLIKNSTHLELPFFWQITKPNLKPLIPEETADFTEVKNNQDPESAFSLNPEQGILLPCADHEFILTYAPQELKSYHSVLQMVVRDIPESPCSIEERMLQNIPECRVEDVIALEIEVKGSTEPFHLLLEPYAIIIPGENFIGVNIKKTFKLWNNSKTLIKYTWEIIADCVIIEVEPRTGVIDVNGCCEFVLAISGSKPGAISRNLLCHIEQGPEPVVLHIEAVFKGPFLCIDVPSLRFGLTKQGETVSRTFEIKNLSQVPALWRMQESQVFLAQRNEEVSTFTIQPSAGEIPPLGLCTVSVYFTSLQCQHLQTVLELEVENGEGSHLPVFVEVQTPQACLISSHLVFTEIYTGVPVKAAIKLFNQTLLPAKYLWGKLLGSQAASCSIVVSPASGTLGPNEEKEFCIELSANIVGELKDLTLSCSIEDMAEPLFLSISGEVKGLHVTYSVPSGSGVYSDEGQMPQSPCELLLDFGSEVALSDVVKHQLILTNLSAISAPFTLEAEYFSAFLLPPEQGACPSGFNLKSDFFFPCSPSYPVKRRRPVTEHAARKVKSEFAAALLSQGKGAAFYIQPSTGTLEAFQQFTIEIAAYNNMWGEYQDNLVCKVGDLQPKLIPMQMTVKGCPIFLQLTGPKPEPPIIRFGTQISGGSPVLQRVQLNNPSPFDIRLDLEVYNEEPDDGKLVDLLVFFGHPFPPVDMAGKETASSGSTSESEVVLKLDPAAIPCGSIYPALETTDEVEQDSSMHIFQGIQEQFQESYSVDEKIDPPGSDSKEMEISSQDSAGEKNVSVLIRPHEGVPADSPYSVAPRQILSPDVLVQARRIRALNTLSRPQVVPGGGSSDVYISFTPLVLPATEAELRCDGLLLGFMSLDDKLARRVPNKVRRSHGYEAPPLRVHMEAVLRHPLLELDMDHDRGMVFNSVASDLLPARPFFGVLTDTVNTQSLKLMNCTKARLYFRLFLSMPFSLSSMDPKKNTEASHSKKEEREQQLQHVLYPQQNMVVKVSFHTTLELLRYQHLPETQLLPGCQVLQLESGERKLKFNQNLVIEYSNYTTQVRSNTDYEAIVTISGMLEEKPCKLHLRGQGVHRGKVH</sequence>
<gene>
    <name evidence="10" type="ORF">DV515_00001295</name>
</gene>
<keyword evidence="3" id="KW-0963">Cytoplasm</keyword>
<evidence type="ECO:0000256" key="3">
    <source>
        <dbReference type="ARBA" id="ARBA00022490"/>
    </source>
</evidence>
<proteinExistence type="predicted"/>
<comment type="caution">
    <text evidence="10">The sequence shown here is derived from an EMBL/GenBank/DDBJ whole genome shotgun (WGS) entry which is preliminary data.</text>
</comment>
<evidence type="ECO:0000259" key="8">
    <source>
        <dbReference type="Pfam" id="PF22544"/>
    </source>
</evidence>
<dbReference type="OrthoDB" id="2115465at2759"/>
<feature type="region of interest" description="Disordered" evidence="7">
    <location>
        <begin position="175"/>
        <end position="206"/>
    </location>
</feature>
<evidence type="ECO:0000313" key="10">
    <source>
        <dbReference type="EMBL" id="RLW11481.1"/>
    </source>
</evidence>
<accession>A0A3L8SYC3</accession>
<feature type="coiled-coil region" evidence="6">
    <location>
        <begin position="49"/>
        <end position="86"/>
    </location>
</feature>
<evidence type="ECO:0000256" key="6">
    <source>
        <dbReference type="SAM" id="Coils"/>
    </source>
</evidence>
<keyword evidence="11" id="KW-1185">Reference proteome</keyword>
<keyword evidence="5" id="KW-0966">Cell projection</keyword>
<dbReference type="InterPro" id="IPR033304">
    <property type="entry name" value="DLEC1"/>
</dbReference>
<comment type="subcellular location">
    <subcellularLocation>
        <location evidence="1">Cell projection</location>
        <location evidence="1">Cilium</location>
    </subcellularLocation>
    <subcellularLocation>
        <location evidence="2">Cytoplasm</location>
    </subcellularLocation>
</comment>
<dbReference type="Proteomes" id="UP000276834">
    <property type="component" value="Unassembled WGS sequence"/>
</dbReference>
<reference evidence="10 11" key="1">
    <citation type="journal article" date="2018" name="Proc. R. Soc. B">
        <title>A non-coding region near Follistatin controls head colour polymorphism in the Gouldian finch.</title>
        <authorList>
            <person name="Toomey M.B."/>
            <person name="Marques C.I."/>
            <person name="Andrade P."/>
            <person name="Araujo P.M."/>
            <person name="Sabatino S."/>
            <person name="Gazda M.A."/>
            <person name="Afonso S."/>
            <person name="Lopes R.J."/>
            <person name="Corbo J.C."/>
            <person name="Carneiro M."/>
        </authorList>
    </citation>
    <scope>NUCLEOTIDE SEQUENCE [LARGE SCALE GENOMIC DNA]</scope>
    <source>
        <strain evidence="10">Red01</strain>
        <tissue evidence="10">Muscle</tissue>
    </source>
</reference>
<dbReference type="GO" id="GO:0005929">
    <property type="term" value="C:cilium"/>
    <property type="evidence" value="ECO:0007669"/>
    <property type="project" value="TreeGrafter"/>
</dbReference>
<feature type="domain" description="Deleted in lung and esophageal cancer protein 1 Ig-like" evidence="9">
    <location>
        <begin position="275"/>
        <end position="360"/>
    </location>
</feature>
<organism evidence="10 11">
    <name type="scientific">Chloebia gouldiae</name>
    <name type="common">Gouldian finch</name>
    <name type="synonym">Erythrura gouldiae</name>
    <dbReference type="NCBI Taxonomy" id="44316"/>
    <lineage>
        <taxon>Eukaryota</taxon>
        <taxon>Metazoa</taxon>
        <taxon>Chordata</taxon>
        <taxon>Craniata</taxon>
        <taxon>Vertebrata</taxon>
        <taxon>Euteleostomi</taxon>
        <taxon>Archelosauria</taxon>
        <taxon>Archosauria</taxon>
        <taxon>Dinosauria</taxon>
        <taxon>Saurischia</taxon>
        <taxon>Theropoda</taxon>
        <taxon>Coelurosauria</taxon>
        <taxon>Aves</taxon>
        <taxon>Neognathae</taxon>
        <taxon>Neoaves</taxon>
        <taxon>Telluraves</taxon>
        <taxon>Australaves</taxon>
        <taxon>Passeriformes</taxon>
        <taxon>Passeroidea</taxon>
        <taxon>Passeridae</taxon>
        <taxon>Chloebia</taxon>
    </lineage>
</organism>
<dbReference type="PANTHER" id="PTHR46348">
    <property type="entry name" value="DELETED IN LUNG AND ESOPHAGEAL CANCER PROTEIN 1"/>
    <property type="match status" value="1"/>
</dbReference>
<evidence type="ECO:0000259" key="9">
    <source>
        <dbReference type="Pfam" id="PF23277"/>
    </source>
</evidence>
<feature type="compositionally biased region" description="Low complexity" evidence="7">
    <location>
        <begin position="175"/>
        <end position="186"/>
    </location>
</feature>
<feature type="compositionally biased region" description="Basic and acidic residues" evidence="7">
    <location>
        <begin position="1296"/>
        <end position="1309"/>
    </location>
</feature>
<dbReference type="Pfam" id="PF23277">
    <property type="entry name" value="Ig_Dlec1_1"/>
    <property type="match status" value="1"/>
</dbReference>
<dbReference type="Pfam" id="PF23316">
    <property type="entry name" value="Ig_DLEC1_6th"/>
    <property type="match status" value="1"/>
</dbReference>
<keyword evidence="4" id="KW-0969">Cilium</keyword>
<name>A0A3L8SYC3_CHLGU</name>
<dbReference type="GO" id="GO:0015631">
    <property type="term" value="F:tubulin binding"/>
    <property type="evidence" value="ECO:0007669"/>
    <property type="project" value="TreeGrafter"/>
</dbReference>
<dbReference type="EMBL" id="QUSF01000003">
    <property type="protein sequence ID" value="RLW11481.1"/>
    <property type="molecule type" value="Genomic_DNA"/>
</dbReference>
<dbReference type="GO" id="GO:0008285">
    <property type="term" value="P:negative regulation of cell population proliferation"/>
    <property type="evidence" value="ECO:0007669"/>
    <property type="project" value="InterPro"/>
</dbReference>
<feature type="region of interest" description="Disordered" evidence="7">
    <location>
        <begin position="1296"/>
        <end position="1318"/>
    </location>
</feature>
<dbReference type="Pfam" id="PF22544">
    <property type="entry name" value="HYDIN_VesB_CFA65-like_Ig"/>
    <property type="match status" value="1"/>
</dbReference>
<evidence type="ECO:0008006" key="12">
    <source>
        <dbReference type="Google" id="ProtNLM"/>
    </source>
</evidence>
<evidence type="ECO:0000313" key="11">
    <source>
        <dbReference type="Proteomes" id="UP000276834"/>
    </source>
</evidence>
<evidence type="ECO:0000256" key="5">
    <source>
        <dbReference type="ARBA" id="ARBA00023273"/>
    </source>
</evidence>
<evidence type="ECO:0000256" key="1">
    <source>
        <dbReference type="ARBA" id="ARBA00004138"/>
    </source>
</evidence>
<dbReference type="Gene3D" id="2.60.40.10">
    <property type="entry name" value="Immunoglobulins"/>
    <property type="match status" value="7"/>
</dbReference>
<evidence type="ECO:0000256" key="7">
    <source>
        <dbReference type="SAM" id="MobiDB-lite"/>
    </source>
</evidence>